<evidence type="ECO:0000313" key="1">
    <source>
        <dbReference type="EMBL" id="KAH0545975.1"/>
    </source>
</evidence>
<proteinExistence type="predicted"/>
<organism evidence="1 2">
    <name type="scientific">Cotesia glomerata</name>
    <name type="common">Lepidopteran parasitic wasp</name>
    <name type="synonym">Apanteles glomeratus</name>
    <dbReference type="NCBI Taxonomy" id="32391"/>
    <lineage>
        <taxon>Eukaryota</taxon>
        <taxon>Metazoa</taxon>
        <taxon>Ecdysozoa</taxon>
        <taxon>Arthropoda</taxon>
        <taxon>Hexapoda</taxon>
        <taxon>Insecta</taxon>
        <taxon>Pterygota</taxon>
        <taxon>Neoptera</taxon>
        <taxon>Endopterygota</taxon>
        <taxon>Hymenoptera</taxon>
        <taxon>Apocrita</taxon>
        <taxon>Ichneumonoidea</taxon>
        <taxon>Braconidae</taxon>
        <taxon>Microgastrinae</taxon>
        <taxon>Cotesia</taxon>
    </lineage>
</organism>
<gene>
    <name evidence="1" type="ORF">KQX54_005209</name>
</gene>
<keyword evidence="2" id="KW-1185">Reference proteome</keyword>
<name>A0AAV7I4R3_COTGL</name>
<dbReference type="EMBL" id="JAHXZJ010002237">
    <property type="protein sequence ID" value="KAH0545975.1"/>
    <property type="molecule type" value="Genomic_DNA"/>
</dbReference>
<dbReference type="AlphaFoldDB" id="A0AAV7I4R3"/>
<comment type="caution">
    <text evidence="1">The sequence shown here is derived from an EMBL/GenBank/DDBJ whole genome shotgun (WGS) entry which is preliminary data.</text>
</comment>
<evidence type="ECO:0000313" key="2">
    <source>
        <dbReference type="Proteomes" id="UP000826195"/>
    </source>
</evidence>
<reference evidence="1 2" key="1">
    <citation type="journal article" date="2021" name="J. Hered.">
        <title>A chromosome-level genome assembly of the parasitoid wasp, Cotesia glomerata (Hymenoptera: Braconidae).</title>
        <authorList>
            <person name="Pinto B.J."/>
            <person name="Weis J.J."/>
            <person name="Gamble T."/>
            <person name="Ode P.J."/>
            <person name="Paul R."/>
            <person name="Zaspel J.M."/>
        </authorList>
    </citation>
    <scope>NUCLEOTIDE SEQUENCE [LARGE SCALE GENOMIC DNA]</scope>
    <source>
        <strain evidence="1">CgM1</strain>
    </source>
</reference>
<dbReference type="Proteomes" id="UP000826195">
    <property type="component" value="Unassembled WGS sequence"/>
</dbReference>
<sequence length="102" mass="11901">MFRYKITVWLVSDGQWIKIRANVFELENIEHISSTWRYNNHTDNYVAQPEIGIAWLYEKITSKKEMMMKIGYSHSPRGGAGPPDFYATILMARRSITADVED</sequence>
<protein>
    <submittedName>
        <fullName evidence="1">Uncharacterized protein</fullName>
    </submittedName>
</protein>
<accession>A0AAV7I4R3</accession>